<dbReference type="GO" id="GO:0044780">
    <property type="term" value="P:bacterial-type flagellum assembly"/>
    <property type="evidence" value="ECO:0007669"/>
    <property type="project" value="InterPro"/>
</dbReference>
<evidence type="ECO:0000256" key="1">
    <source>
        <dbReference type="ARBA" id="ARBA00002397"/>
    </source>
</evidence>
<dbReference type="EMBL" id="JDVG02000512">
    <property type="protein sequence ID" value="KFB71646.1"/>
    <property type="molecule type" value="Genomic_DNA"/>
</dbReference>
<comment type="function">
    <text evidence="1">Required for the efficient initiation of filament assembly.</text>
</comment>
<dbReference type="InterPro" id="IPR007809">
    <property type="entry name" value="FlgN-like"/>
</dbReference>
<reference evidence="4 5" key="1">
    <citation type="submission" date="2014-02" db="EMBL/GenBank/DDBJ databases">
        <title>Expanding our view of genomic diversity in Candidatus Accumulibacter clades.</title>
        <authorList>
            <person name="Skennerton C.T."/>
            <person name="Barr J.J."/>
            <person name="Slater F.R."/>
            <person name="Bond P.L."/>
            <person name="Tyson G.W."/>
        </authorList>
    </citation>
    <scope>NUCLEOTIDE SEQUENCE [LARGE SCALE GENOMIC DNA]</scope>
    <source>
        <strain evidence="5">BA-91</strain>
    </source>
</reference>
<protein>
    <submittedName>
        <fullName evidence="4">Flagella synthesis chaperone protein FlgN</fullName>
    </submittedName>
</protein>
<accession>A0A080LT77</accession>
<organism evidence="4 5">
    <name type="scientific">Candidatus Accumulibacter phosphatis</name>
    <dbReference type="NCBI Taxonomy" id="327160"/>
    <lineage>
        <taxon>Bacteria</taxon>
        <taxon>Pseudomonadati</taxon>
        <taxon>Pseudomonadota</taxon>
        <taxon>Betaproteobacteria</taxon>
        <taxon>Candidatus Accumulibacter</taxon>
    </lineage>
</organism>
<keyword evidence="4" id="KW-0282">Flagellum</keyword>
<evidence type="ECO:0000313" key="4">
    <source>
        <dbReference type="EMBL" id="KFB71646.1"/>
    </source>
</evidence>
<dbReference type="Proteomes" id="UP000020077">
    <property type="component" value="Unassembled WGS sequence"/>
</dbReference>
<keyword evidence="3" id="KW-1005">Bacterial flagellum biogenesis</keyword>
<gene>
    <name evidence="4" type="ORF">AW09_003205</name>
</gene>
<dbReference type="Pfam" id="PF05130">
    <property type="entry name" value="FlgN"/>
    <property type="match status" value="1"/>
</dbReference>
<comment type="similarity">
    <text evidence="2">Belongs to the FlgN family.</text>
</comment>
<keyword evidence="4" id="KW-0966">Cell projection</keyword>
<sequence>MATTTGFLPTVEAEVAAARRFVSLLELEQEMLTKGEVDHLLALVQQKNELALTLATLADQRHQALAAEGLKADRLGVSAWFAAHPTASRARAAWSSLLSIASQARELNRLNGELIQMRMQHNAQALEALLGTHNALGLYGPDGQNTLPSGPRISDSA</sequence>
<proteinExistence type="inferred from homology"/>
<evidence type="ECO:0000256" key="3">
    <source>
        <dbReference type="ARBA" id="ARBA00022795"/>
    </source>
</evidence>
<comment type="caution">
    <text evidence="4">The sequence shown here is derived from an EMBL/GenBank/DDBJ whole genome shotgun (WGS) entry which is preliminary data.</text>
</comment>
<dbReference type="Gene3D" id="1.20.58.300">
    <property type="entry name" value="FlgN-like"/>
    <property type="match status" value="1"/>
</dbReference>
<evidence type="ECO:0000313" key="5">
    <source>
        <dbReference type="Proteomes" id="UP000020077"/>
    </source>
</evidence>
<dbReference type="AlphaFoldDB" id="A0A080LT77"/>
<dbReference type="InterPro" id="IPR036679">
    <property type="entry name" value="FlgN-like_sf"/>
</dbReference>
<dbReference type="SUPFAM" id="SSF140566">
    <property type="entry name" value="FlgN-like"/>
    <property type="match status" value="1"/>
</dbReference>
<evidence type="ECO:0000256" key="2">
    <source>
        <dbReference type="ARBA" id="ARBA00007703"/>
    </source>
</evidence>
<name>A0A080LT77_9PROT</name>
<keyword evidence="4" id="KW-0969">Cilium</keyword>